<dbReference type="OrthoDB" id="9950020at2"/>
<gene>
    <name evidence="3" type="ORF">BegalDRAFT_2983</name>
</gene>
<sequence>MQSKILILSLSMTLALGGCAGIENYMGALTGNSNTNSSGMDDQTRTRVEGTALGATLGGLAGNLIGDNTNSTLIGSTLGAGIGYVVADEVAKRKQAYKNQEELIATESQRTEELTRELKQVNSRLKVEITAYRSQISKLQKQAEKDASKKTQLSAQKALLDARYKESQQALKGINNELEVTQSLYTDAKSQATTTDQSKLNTWNQRISMLKQEKTQLEQQTNQLQALSSEIAV</sequence>
<dbReference type="Pfam" id="PF05433">
    <property type="entry name" value="Rick_17kDa_Anti"/>
    <property type="match status" value="1"/>
</dbReference>
<dbReference type="GO" id="GO:0019867">
    <property type="term" value="C:outer membrane"/>
    <property type="evidence" value="ECO:0007669"/>
    <property type="project" value="InterPro"/>
</dbReference>
<dbReference type="eggNOG" id="COG4372">
    <property type="taxonomic scope" value="Bacteria"/>
</dbReference>
<dbReference type="PROSITE" id="PS51257">
    <property type="entry name" value="PROKAR_LIPOPROTEIN"/>
    <property type="match status" value="1"/>
</dbReference>
<dbReference type="RefSeq" id="WP_002691321.1">
    <property type="nucleotide sequence ID" value="NZ_JH600070.1"/>
</dbReference>
<feature type="domain" description="Glycine zipper 2TM" evidence="2">
    <location>
        <begin position="50"/>
        <end position="89"/>
    </location>
</feature>
<dbReference type="HOGENOM" id="CLU_1188065_0_0_6"/>
<organism evidence="3 4">
    <name type="scientific">Beggiatoa alba B18LD</name>
    <dbReference type="NCBI Taxonomy" id="395493"/>
    <lineage>
        <taxon>Bacteria</taxon>
        <taxon>Pseudomonadati</taxon>
        <taxon>Pseudomonadota</taxon>
        <taxon>Gammaproteobacteria</taxon>
        <taxon>Thiotrichales</taxon>
        <taxon>Thiotrichaceae</taxon>
        <taxon>Beggiatoa</taxon>
    </lineage>
</organism>
<evidence type="ECO:0000313" key="3">
    <source>
        <dbReference type="EMBL" id="EIJ43811.1"/>
    </source>
</evidence>
<dbReference type="Proteomes" id="UP000005744">
    <property type="component" value="Unassembled WGS sequence"/>
</dbReference>
<keyword evidence="1" id="KW-0175">Coiled coil</keyword>
<dbReference type="AlphaFoldDB" id="I3CJL8"/>
<protein>
    <recommendedName>
        <fullName evidence="2">Glycine zipper 2TM domain-containing protein</fullName>
    </recommendedName>
</protein>
<evidence type="ECO:0000313" key="4">
    <source>
        <dbReference type="Proteomes" id="UP000005744"/>
    </source>
</evidence>
<evidence type="ECO:0000259" key="2">
    <source>
        <dbReference type="Pfam" id="PF05433"/>
    </source>
</evidence>
<dbReference type="EMBL" id="JH600070">
    <property type="protein sequence ID" value="EIJ43811.1"/>
    <property type="molecule type" value="Genomic_DNA"/>
</dbReference>
<proteinExistence type="predicted"/>
<feature type="coiled-coil region" evidence="1">
    <location>
        <begin position="97"/>
        <end position="230"/>
    </location>
</feature>
<keyword evidence="4" id="KW-1185">Reference proteome</keyword>
<name>I3CJL8_9GAMM</name>
<dbReference type="STRING" id="395493.BegalDRAFT_2983"/>
<evidence type="ECO:0000256" key="1">
    <source>
        <dbReference type="SAM" id="Coils"/>
    </source>
</evidence>
<accession>I3CJL8</accession>
<dbReference type="InterPro" id="IPR008816">
    <property type="entry name" value="Gly_zipper_2TM_dom"/>
</dbReference>
<reference evidence="3 4" key="1">
    <citation type="submission" date="2011-11" db="EMBL/GenBank/DDBJ databases">
        <title>Improved High-Quality Draft sequence of Beggiatoa alba B18lD.</title>
        <authorList>
            <consortium name="US DOE Joint Genome Institute"/>
            <person name="Lucas S."/>
            <person name="Han J."/>
            <person name="Lapidus A."/>
            <person name="Cheng J.-F."/>
            <person name="Goodwin L."/>
            <person name="Pitluck S."/>
            <person name="Peters L."/>
            <person name="Mikhailova N."/>
            <person name="Held B."/>
            <person name="Detter J.C."/>
            <person name="Han C."/>
            <person name="Tapia R."/>
            <person name="Land M."/>
            <person name="Hauser L."/>
            <person name="Kyrpides N."/>
            <person name="Ivanova N."/>
            <person name="Pagani I."/>
            <person name="Samuel K."/>
            <person name="Teske A."/>
            <person name="Mueller J."/>
            <person name="Woyke T."/>
        </authorList>
    </citation>
    <scope>NUCLEOTIDE SEQUENCE [LARGE SCALE GENOMIC DNA]</scope>
    <source>
        <strain evidence="3 4">B18LD</strain>
    </source>
</reference>